<dbReference type="InterPro" id="IPR012338">
    <property type="entry name" value="Beta-lactam/transpept-like"/>
</dbReference>
<evidence type="ECO:0000313" key="3">
    <source>
        <dbReference type="Proteomes" id="UP000235116"/>
    </source>
</evidence>
<dbReference type="SUPFAM" id="SSF56601">
    <property type="entry name" value="beta-lactamase/transpeptidase-like"/>
    <property type="match status" value="1"/>
</dbReference>
<dbReference type="PANTHER" id="PTHR43319">
    <property type="entry name" value="BETA-LACTAMASE-RELATED"/>
    <property type="match status" value="1"/>
</dbReference>
<dbReference type="Proteomes" id="UP000235116">
    <property type="component" value="Chromosome"/>
</dbReference>
<dbReference type="Pfam" id="PF00144">
    <property type="entry name" value="Beta-lactamase"/>
    <property type="match status" value="1"/>
</dbReference>
<reference evidence="3" key="1">
    <citation type="submission" date="2017-08" db="EMBL/GenBank/DDBJ databases">
        <title>Direct submision.</title>
        <authorList>
            <person name="Kim S.-J."/>
            <person name="Rhee S.-K."/>
        </authorList>
    </citation>
    <scope>NUCLEOTIDE SEQUENCE [LARGE SCALE GENOMIC DNA]</scope>
    <source>
        <strain evidence="3">GI5</strain>
    </source>
</reference>
<evidence type="ECO:0000313" key="2">
    <source>
        <dbReference type="EMBL" id="AUM14229.1"/>
    </source>
</evidence>
<dbReference type="InterPro" id="IPR001466">
    <property type="entry name" value="Beta-lactam-related"/>
</dbReference>
<proteinExistence type="predicted"/>
<dbReference type="PANTHER" id="PTHR43319:SF3">
    <property type="entry name" value="BETA-LACTAMASE-RELATED DOMAIN-CONTAINING PROTEIN"/>
    <property type="match status" value="1"/>
</dbReference>
<dbReference type="KEGG" id="kak:Kalk_18160"/>
<name>A0A2K9LPE7_9GAMM</name>
<dbReference type="AlphaFoldDB" id="A0A2K9LPE7"/>
<accession>A0A2K9LPE7</accession>
<dbReference type="Gene3D" id="3.40.710.10">
    <property type="entry name" value="DD-peptidase/beta-lactamase superfamily"/>
    <property type="match status" value="1"/>
</dbReference>
<dbReference type="EMBL" id="CP022684">
    <property type="protein sequence ID" value="AUM14229.1"/>
    <property type="molecule type" value="Genomic_DNA"/>
</dbReference>
<gene>
    <name evidence="2" type="ORF">Kalk_18160</name>
</gene>
<organism evidence="2 3">
    <name type="scientific">Ketobacter alkanivorans</name>
    <dbReference type="NCBI Taxonomy" id="1917421"/>
    <lineage>
        <taxon>Bacteria</taxon>
        <taxon>Pseudomonadati</taxon>
        <taxon>Pseudomonadota</taxon>
        <taxon>Gammaproteobacteria</taxon>
        <taxon>Pseudomonadales</taxon>
        <taxon>Ketobacteraceae</taxon>
        <taxon>Ketobacter</taxon>
    </lineage>
</organism>
<protein>
    <recommendedName>
        <fullName evidence="1">Beta-lactamase-related domain-containing protein</fullName>
    </recommendedName>
</protein>
<sequence length="390" mass="42368">MVTGSVMSSIEVHGSCDPRFEALRDAFAGVHEEFNEQGSSCAVYWQGELVANLWAGQRNSDAEPWQQDTLVNVFSVSKAVTAICAQRAVDLGLLDLDRPVADYWPEYGCNGKKRTLVKWMLNHKAGQPAMKTPLPGEAIYDWERMVETLAAEEPWWEPGTQHGYHMISYGWLVGEVFRRAVGVSVGNFLREEIAGPLGLDMHLGVADVDFPRVAGLQAAAQLPEAGRVSLFNHVMSNPTSITAAALTNPMTIMNGANTDEWRRAEIPSANLHATASALATLFGKVAGREGVISDAALTRCYLEESNGEDPVLLTNTRFGPGFMLQQPGSVEAEFGPGSNAFGHPGAGGALAFADPDQDLGFAYTMNQLGPYVLIDPRPRKLIDALYRCIR</sequence>
<keyword evidence="3" id="KW-1185">Reference proteome</keyword>
<evidence type="ECO:0000259" key="1">
    <source>
        <dbReference type="Pfam" id="PF00144"/>
    </source>
</evidence>
<feature type="domain" description="Beta-lactamase-related" evidence="1">
    <location>
        <begin position="34"/>
        <end position="371"/>
    </location>
</feature>
<dbReference type="InterPro" id="IPR052907">
    <property type="entry name" value="Beta-lactamase/esterase"/>
</dbReference>